<organism evidence="1 2">
    <name type="scientific">Pseudomonas helleri</name>
    <dbReference type="NCBI Taxonomy" id="1608996"/>
    <lineage>
        <taxon>Bacteria</taxon>
        <taxon>Pseudomonadati</taxon>
        <taxon>Pseudomonadota</taxon>
        <taxon>Gammaproteobacteria</taxon>
        <taxon>Pseudomonadales</taxon>
        <taxon>Pseudomonadaceae</taxon>
        <taxon>Pseudomonas</taxon>
    </lineage>
</organism>
<evidence type="ECO:0000313" key="2">
    <source>
        <dbReference type="Proteomes" id="UP000447574"/>
    </source>
</evidence>
<dbReference type="AlphaFoldDB" id="A0A7X2BTQ5"/>
<gene>
    <name evidence="1" type="ORF">GHO37_11555</name>
</gene>
<dbReference type="Proteomes" id="UP000447574">
    <property type="component" value="Unassembled WGS sequence"/>
</dbReference>
<name>A0A7X2BTQ5_9PSED</name>
<evidence type="ECO:0000313" key="1">
    <source>
        <dbReference type="EMBL" id="MQT74935.1"/>
    </source>
</evidence>
<reference evidence="1 2" key="1">
    <citation type="submission" date="2019-10" db="EMBL/GenBank/DDBJ databases">
        <title>Evaluation of single-gene subtyping targets for Pseudomonas.</title>
        <authorList>
            <person name="Reichler S.J."/>
            <person name="Orsi R.H."/>
            <person name="Wiedmann M."/>
            <person name="Martin N.H."/>
            <person name="Murphy S.I."/>
        </authorList>
    </citation>
    <scope>NUCLEOTIDE SEQUENCE [LARGE SCALE GENOMIC DNA]</scope>
    <source>
        <strain evidence="1 2">FSL R10-2932</strain>
    </source>
</reference>
<protein>
    <submittedName>
        <fullName evidence="1">Uncharacterized protein</fullName>
    </submittedName>
</protein>
<accession>A0A7X2BTQ5</accession>
<dbReference type="RefSeq" id="WP_153438287.1">
    <property type="nucleotide sequence ID" value="NZ_WIWF01000036.1"/>
</dbReference>
<dbReference type="EMBL" id="WIWF01000036">
    <property type="protein sequence ID" value="MQT74935.1"/>
    <property type="molecule type" value="Genomic_DNA"/>
</dbReference>
<comment type="caution">
    <text evidence="1">The sequence shown here is derived from an EMBL/GenBank/DDBJ whole genome shotgun (WGS) entry which is preliminary data.</text>
</comment>
<proteinExistence type="predicted"/>
<sequence length="108" mass="12338">MMICDFDAYAASDHHHHIATLGPGVAFRGLYLITNPPTVLTRDNEDFYSFTVSDLTGRLHCLVPVHRVLWQQHPEFQSQRVLIEGNTTLVKDDLTALVRKLEPVKVIW</sequence>